<evidence type="ECO:0000256" key="1">
    <source>
        <dbReference type="SAM" id="MobiDB-lite"/>
    </source>
</evidence>
<evidence type="ECO:0000313" key="4">
    <source>
        <dbReference type="EMBL" id="GGM62023.1"/>
    </source>
</evidence>
<feature type="region of interest" description="Disordered" evidence="1">
    <location>
        <begin position="1"/>
        <end position="32"/>
    </location>
</feature>
<reference evidence="4" key="1">
    <citation type="journal article" date="2014" name="Int. J. Syst. Evol. Microbiol.">
        <title>Complete genome sequence of Corynebacterium casei LMG S-19264T (=DSM 44701T), isolated from a smear-ripened cheese.</title>
        <authorList>
            <consortium name="US DOE Joint Genome Institute (JGI-PGF)"/>
            <person name="Walter F."/>
            <person name="Albersmeier A."/>
            <person name="Kalinowski J."/>
            <person name="Ruckert C."/>
        </authorList>
    </citation>
    <scope>NUCLEOTIDE SEQUENCE</scope>
    <source>
        <strain evidence="4">CGMCC 4.5737</strain>
    </source>
</reference>
<dbReference type="InterPro" id="IPR036691">
    <property type="entry name" value="Endo/exonu/phosph_ase_sf"/>
</dbReference>
<sequence length="333" mass="35744">MLSGQSGYMTRGTRQLEQRAHPDVGGSAPAKPRRRRRFDLPLVVLAVAVAALLLGHRLVPDIAGIGTVLDSFLPWLGLAVPVLVLLALLARSGRGAVAVLLPALVWAVMFGPDLLPAKGGPYDLRVATQNLYAGNPQAARTATELAATKSDLIAVEEMTDNNRTAVAQVLDPQYPYRAAIGTIGLWSRYPILDSRPVDLGLSWTRALRARVDTPNGEIAVYVAHLGSLRLGQSEQRDRSLNRLAAAVRQDDARRLLVVGDLNTASTDRHMSVLTDLLSDGQRAGSGLGFTWPSSFPATRIDHILYRGVTAVDAGVVRTTGSDHAAATVDFRTR</sequence>
<name>A0A8J3FXF8_9PSEU</name>
<reference evidence="4" key="2">
    <citation type="submission" date="2020-09" db="EMBL/GenBank/DDBJ databases">
        <authorList>
            <person name="Sun Q."/>
            <person name="Zhou Y."/>
        </authorList>
    </citation>
    <scope>NUCLEOTIDE SEQUENCE</scope>
    <source>
        <strain evidence="4">CGMCC 4.5737</strain>
    </source>
</reference>
<dbReference type="PANTHER" id="PTHR14859">
    <property type="entry name" value="CALCOFLUOR WHITE HYPERSENSITIVE PROTEIN PRECURSOR"/>
    <property type="match status" value="1"/>
</dbReference>
<dbReference type="Gene3D" id="3.60.10.10">
    <property type="entry name" value="Endonuclease/exonuclease/phosphatase"/>
    <property type="match status" value="1"/>
</dbReference>
<accession>A0A8J3FXF8</accession>
<dbReference type="InterPro" id="IPR051916">
    <property type="entry name" value="GPI-anchor_lipid_remodeler"/>
</dbReference>
<keyword evidence="5" id="KW-1185">Reference proteome</keyword>
<evidence type="ECO:0000259" key="3">
    <source>
        <dbReference type="Pfam" id="PF03372"/>
    </source>
</evidence>
<dbReference type="Pfam" id="PF03372">
    <property type="entry name" value="Exo_endo_phos"/>
    <property type="match status" value="1"/>
</dbReference>
<evidence type="ECO:0000256" key="2">
    <source>
        <dbReference type="SAM" id="Phobius"/>
    </source>
</evidence>
<dbReference type="GO" id="GO:0016020">
    <property type="term" value="C:membrane"/>
    <property type="evidence" value="ECO:0007669"/>
    <property type="project" value="GOC"/>
</dbReference>
<keyword evidence="2" id="KW-0472">Membrane</keyword>
<dbReference type="PANTHER" id="PTHR14859:SF1">
    <property type="entry name" value="PGAP2-INTERACTING PROTEIN"/>
    <property type="match status" value="1"/>
</dbReference>
<dbReference type="GO" id="GO:0003824">
    <property type="term" value="F:catalytic activity"/>
    <property type="evidence" value="ECO:0007669"/>
    <property type="project" value="InterPro"/>
</dbReference>
<keyword evidence="2" id="KW-0812">Transmembrane</keyword>
<protein>
    <submittedName>
        <fullName evidence="4">Membrane protein</fullName>
    </submittedName>
</protein>
<dbReference type="GO" id="GO:0006506">
    <property type="term" value="P:GPI anchor biosynthetic process"/>
    <property type="evidence" value="ECO:0007669"/>
    <property type="project" value="TreeGrafter"/>
</dbReference>
<organism evidence="4 5">
    <name type="scientific">Longimycelium tulufanense</name>
    <dbReference type="NCBI Taxonomy" id="907463"/>
    <lineage>
        <taxon>Bacteria</taxon>
        <taxon>Bacillati</taxon>
        <taxon>Actinomycetota</taxon>
        <taxon>Actinomycetes</taxon>
        <taxon>Pseudonocardiales</taxon>
        <taxon>Pseudonocardiaceae</taxon>
        <taxon>Longimycelium</taxon>
    </lineage>
</organism>
<keyword evidence="2" id="KW-1133">Transmembrane helix</keyword>
<dbReference type="EMBL" id="BMMK01000016">
    <property type="protein sequence ID" value="GGM62023.1"/>
    <property type="molecule type" value="Genomic_DNA"/>
</dbReference>
<feature type="compositionally biased region" description="Polar residues" evidence="1">
    <location>
        <begin position="1"/>
        <end position="13"/>
    </location>
</feature>
<evidence type="ECO:0000313" key="5">
    <source>
        <dbReference type="Proteomes" id="UP000637578"/>
    </source>
</evidence>
<feature type="transmembrane region" description="Helical" evidence="2">
    <location>
        <begin position="71"/>
        <end position="90"/>
    </location>
</feature>
<dbReference type="AlphaFoldDB" id="A0A8J3FXF8"/>
<proteinExistence type="predicted"/>
<dbReference type="InterPro" id="IPR005135">
    <property type="entry name" value="Endo/exonuclease/phosphatase"/>
</dbReference>
<feature type="transmembrane region" description="Helical" evidence="2">
    <location>
        <begin position="40"/>
        <end position="59"/>
    </location>
</feature>
<gene>
    <name evidence="4" type="ORF">GCM10012275_36130</name>
</gene>
<dbReference type="SUPFAM" id="SSF56219">
    <property type="entry name" value="DNase I-like"/>
    <property type="match status" value="1"/>
</dbReference>
<comment type="caution">
    <text evidence="4">The sequence shown here is derived from an EMBL/GenBank/DDBJ whole genome shotgun (WGS) entry which is preliminary data.</text>
</comment>
<dbReference type="Proteomes" id="UP000637578">
    <property type="component" value="Unassembled WGS sequence"/>
</dbReference>
<feature type="domain" description="Endonuclease/exonuclease/phosphatase" evidence="3">
    <location>
        <begin position="127"/>
        <end position="323"/>
    </location>
</feature>
<feature type="transmembrane region" description="Helical" evidence="2">
    <location>
        <begin position="97"/>
        <end position="115"/>
    </location>
</feature>